<accession>A0A2G1WLJ1</accession>
<keyword evidence="4" id="KW-1185">Reference proteome</keyword>
<evidence type="ECO:0000313" key="4">
    <source>
        <dbReference type="Proteomes" id="UP000222824"/>
    </source>
</evidence>
<dbReference type="PROSITE" id="PS51318">
    <property type="entry name" value="TAT"/>
    <property type="match status" value="1"/>
</dbReference>
<proteinExistence type="predicted"/>
<dbReference type="OrthoDB" id="204713at2157"/>
<reference evidence="3 4" key="1">
    <citation type="journal article" date="2014" name="Front. Microbiol.">
        <title>Population and genomic analysis of the genus Halorubrum.</title>
        <authorList>
            <person name="Fullmer M.S."/>
            <person name="Soucy S.M."/>
            <person name="Swithers K.S."/>
            <person name="Makkay A.M."/>
            <person name="Wheeler R."/>
            <person name="Ventosa A."/>
            <person name="Gogarten J.P."/>
            <person name="Papke R.T."/>
        </authorList>
    </citation>
    <scope>NUCLEOTIDE SEQUENCE [LARGE SCALE GENOMIC DNA]</scope>
    <source>
        <strain evidence="3 4">C49</strain>
    </source>
</reference>
<sequence>MNANRRTALGIGALVVLAAAIGAGIFIWSGSQAATWFVLIGIPLFVVLGIGLYVRGVITRSGTSEQEFVRTRARSTAEEFQALLRQRQTLRTAYPDWDPGIDAQVESAVGDFETQGVTVDRETGAFDLGAGVKSADLQEFERLSNETQRLEDEVESSFREFVAGDLSRRERVLDRLAEVDLAEPSESFSAPDSNASVAECRDVLDSSREATRGTIEEAIETVREMRRGGHRADDGGAIEADLEDAEAALDRVEFESAVESVLEARDRLRDEFSGSFNEELDAIRDLVDAVDRADVDAHVEASSIDEVDRIDAAVSDLDSALDLSEASRHRSDLRRVCLDMIRTMERRLADHAETLRAADLPPGYYTEPDAVDERFAAELEAIDDLELFTERWEAAATDLRDAVETASTKAAVVDAYDDVSETIETALAERGEVVGDDLPMRHADQFLGLYYRRNEGLEFDPSVPALRRGDVETHDLTVEVAYEHGSERPRTATVELDGGGYSEAVTVETRVAGTAAFENVPAGTHELSADPGDDAFGAIERDVRVDGDASVSVEFRERELREQLCADVDVDMTEVLPDMRSRLESSFAEEGYVSTEMDLPVQDTHAACLLAVWSDEAGHGICRSDGDVVVYDDDQIEREVTNVLRYNVDPGDRVSFADLRRNFLSAPVPDSVVRDVVGGIDGEHSVTITETGLEINEH</sequence>
<dbReference type="AlphaFoldDB" id="A0A2G1WLJ1"/>
<gene>
    <name evidence="3" type="ORF">DJ69_04675</name>
</gene>
<organism evidence="3 4">
    <name type="scientific">Halorubrum persicum</name>
    <dbReference type="NCBI Taxonomy" id="1383844"/>
    <lineage>
        <taxon>Archaea</taxon>
        <taxon>Methanobacteriati</taxon>
        <taxon>Methanobacteriota</taxon>
        <taxon>Stenosarchaea group</taxon>
        <taxon>Halobacteria</taxon>
        <taxon>Halobacteriales</taxon>
        <taxon>Haloferacaceae</taxon>
        <taxon>Halorubrum</taxon>
    </lineage>
</organism>
<dbReference type="InterPro" id="IPR006311">
    <property type="entry name" value="TAT_signal"/>
</dbReference>
<keyword evidence="2" id="KW-0812">Transmembrane</keyword>
<keyword evidence="1" id="KW-0175">Coiled coil</keyword>
<evidence type="ECO:0000256" key="1">
    <source>
        <dbReference type="SAM" id="Coils"/>
    </source>
</evidence>
<keyword evidence="2" id="KW-0472">Membrane</keyword>
<evidence type="ECO:0008006" key="5">
    <source>
        <dbReference type="Google" id="ProtNLM"/>
    </source>
</evidence>
<feature type="transmembrane region" description="Helical" evidence="2">
    <location>
        <begin position="34"/>
        <end position="54"/>
    </location>
</feature>
<dbReference type="EMBL" id="NHOA01000030">
    <property type="protein sequence ID" value="PHQ39823.1"/>
    <property type="molecule type" value="Genomic_DNA"/>
</dbReference>
<dbReference type="RefSeq" id="WP_099254533.1">
    <property type="nucleotide sequence ID" value="NZ_NHOA01000030.1"/>
</dbReference>
<keyword evidence="2" id="KW-1133">Transmembrane helix</keyword>
<evidence type="ECO:0000256" key="2">
    <source>
        <dbReference type="SAM" id="Phobius"/>
    </source>
</evidence>
<comment type="caution">
    <text evidence="3">The sequence shown here is derived from an EMBL/GenBank/DDBJ whole genome shotgun (WGS) entry which is preliminary data.</text>
</comment>
<feature type="coiled-coil region" evidence="1">
    <location>
        <begin position="133"/>
        <end position="160"/>
    </location>
</feature>
<evidence type="ECO:0000313" key="3">
    <source>
        <dbReference type="EMBL" id="PHQ39823.1"/>
    </source>
</evidence>
<protein>
    <recommendedName>
        <fullName evidence="5">Coiled-coil protein</fullName>
    </recommendedName>
</protein>
<dbReference type="Proteomes" id="UP000222824">
    <property type="component" value="Unassembled WGS sequence"/>
</dbReference>
<name>A0A2G1WLJ1_9EURY</name>
<feature type="transmembrane region" description="Helical" evidence="2">
    <location>
        <begin position="7"/>
        <end position="28"/>
    </location>
</feature>